<keyword evidence="1" id="KW-0812">Transmembrane</keyword>
<feature type="transmembrane region" description="Helical" evidence="1">
    <location>
        <begin position="200"/>
        <end position="226"/>
    </location>
</feature>
<feature type="transmembrane region" description="Helical" evidence="1">
    <location>
        <begin position="331"/>
        <end position="354"/>
    </location>
</feature>
<keyword evidence="3" id="KW-1185">Reference proteome</keyword>
<feature type="transmembrane region" description="Helical" evidence="1">
    <location>
        <begin position="304"/>
        <end position="325"/>
    </location>
</feature>
<keyword evidence="1" id="KW-1133">Transmembrane helix</keyword>
<name>A0ABS6JQL2_9BACI</name>
<evidence type="ECO:0000313" key="3">
    <source>
        <dbReference type="Proteomes" id="UP000790580"/>
    </source>
</evidence>
<dbReference type="Proteomes" id="UP000790580">
    <property type="component" value="Unassembled WGS sequence"/>
</dbReference>
<feature type="transmembrane region" description="Helical" evidence="1">
    <location>
        <begin position="107"/>
        <end position="131"/>
    </location>
</feature>
<protein>
    <submittedName>
        <fullName evidence="2">Ethanolamine utilization protein EutH</fullName>
    </submittedName>
</protein>
<dbReference type="EMBL" id="JAHQCR010000021">
    <property type="protein sequence ID" value="MBU9720836.1"/>
    <property type="molecule type" value="Genomic_DNA"/>
</dbReference>
<reference evidence="2 3" key="1">
    <citation type="submission" date="2021-06" db="EMBL/GenBank/DDBJ databases">
        <title>Bacillus sp. RD4P76, an endophyte from a halophyte.</title>
        <authorList>
            <person name="Sun J.-Q."/>
        </authorList>
    </citation>
    <scope>NUCLEOTIDE SEQUENCE [LARGE SCALE GENOMIC DNA]</scope>
    <source>
        <strain evidence="2 3">JCM 17098</strain>
    </source>
</reference>
<organism evidence="2 3">
    <name type="scientific">Evansella alkalicola</name>
    <dbReference type="NCBI Taxonomy" id="745819"/>
    <lineage>
        <taxon>Bacteria</taxon>
        <taxon>Bacillati</taxon>
        <taxon>Bacillota</taxon>
        <taxon>Bacilli</taxon>
        <taxon>Bacillales</taxon>
        <taxon>Bacillaceae</taxon>
        <taxon>Evansella</taxon>
    </lineage>
</organism>
<dbReference type="Pfam" id="PF04346">
    <property type="entry name" value="EutH"/>
    <property type="match status" value="1"/>
</dbReference>
<sequence>MWMNELIIWILVLFMCIGGIDRILGNRYGYGKAFEEGFLAMGPIALAMVGIISISPILAEVMRPIITPLFLAIGADPAIFPGMILAIDMGGYPLAMELAETEMAGMFSGIILATLLGPTFVFTIPVALGILKKEDHPIFAKGILIGLIPIPVGALVGGAVAGIPVLFLIHQLMPVILFSLGIAAGLLWKQQLMIRGFFVFGKIVTVVITIGLVLAIVEALTGSVIVPGLLPLSEGVQIVGIIAITLAGAFPLVHFLKTALKPVLIPLKKKVNTSEMTFIGLVSSLAHSIPMFKYLHQMDDKGKLMNVAFAVSGAFVLGGHLGFTASVEADYIFPMMIGKIIAGSLSVLIAYIYYSKTTD</sequence>
<feature type="transmembrane region" description="Helical" evidence="1">
    <location>
        <begin position="169"/>
        <end position="188"/>
    </location>
</feature>
<dbReference type="PIRSF" id="PIRSF019466">
    <property type="entry name" value="EutH"/>
    <property type="match status" value="1"/>
</dbReference>
<comment type="caution">
    <text evidence="2">The sequence shown here is derived from an EMBL/GenBank/DDBJ whole genome shotgun (WGS) entry which is preliminary data.</text>
</comment>
<feature type="transmembrane region" description="Helical" evidence="1">
    <location>
        <begin position="65"/>
        <end position="87"/>
    </location>
</feature>
<dbReference type="PANTHER" id="PTHR40089:SF1">
    <property type="entry name" value="ETHANOLAMINE PERMEASE EUTH-RELATED"/>
    <property type="match status" value="1"/>
</dbReference>
<feature type="transmembrane region" description="Helical" evidence="1">
    <location>
        <begin position="143"/>
        <end position="163"/>
    </location>
</feature>
<dbReference type="InterPro" id="IPR007441">
    <property type="entry name" value="EutH"/>
</dbReference>
<feature type="transmembrane region" description="Helical" evidence="1">
    <location>
        <begin position="38"/>
        <end position="58"/>
    </location>
</feature>
<dbReference type="NCBIfam" id="NF011667">
    <property type="entry name" value="PRK15086.1-3"/>
    <property type="match status" value="1"/>
</dbReference>
<gene>
    <name evidence="2" type="primary">eutH</name>
    <name evidence="2" type="ORF">KS407_05160</name>
</gene>
<feature type="transmembrane region" description="Helical" evidence="1">
    <location>
        <begin position="238"/>
        <end position="260"/>
    </location>
</feature>
<accession>A0ABS6JQL2</accession>
<proteinExistence type="predicted"/>
<evidence type="ECO:0000256" key="1">
    <source>
        <dbReference type="SAM" id="Phobius"/>
    </source>
</evidence>
<keyword evidence="1" id="KW-0472">Membrane</keyword>
<dbReference type="PANTHER" id="PTHR40089">
    <property type="entry name" value="ETHANOLAMINE UTILIZATION PROTEIN EUTH"/>
    <property type="match status" value="1"/>
</dbReference>
<evidence type="ECO:0000313" key="2">
    <source>
        <dbReference type="EMBL" id="MBU9720836.1"/>
    </source>
</evidence>